<gene>
    <name evidence="1" type="ordered locus">LFML04_0678</name>
</gene>
<evidence type="ECO:0000313" key="2">
    <source>
        <dbReference type="Proteomes" id="UP000006177"/>
    </source>
</evidence>
<dbReference type="PATRIC" id="fig|1048260.3.peg.729"/>
<reference evidence="1 2" key="1">
    <citation type="journal article" date="2011" name="J. Microbiol.">
        <title>Complete genome of Leptospirillum ferriphilum ML-04 provides insight into its physiology and environmental adaptation.</title>
        <authorList>
            <person name="Mi S."/>
            <person name="Song J."/>
            <person name="Lin J."/>
            <person name="Che Y."/>
            <person name="Zheng H."/>
            <person name="Lin J."/>
        </authorList>
    </citation>
    <scope>NUCLEOTIDE SEQUENCE [LARGE SCALE GENOMIC DNA]</scope>
    <source>
        <strain evidence="1 2">ML-04</strain>
    </source>
</reference>
<dbReference type="AlphaFoldDB" id="J9ZAL4"/>
<dbReference type="EMBL" id="CP002919">
    <property type="protein sequence ID" value="AFS52913.1"/>
    <property type="molecule type" value="Genomic_DNA"/>
</dbReference>
<organism evidence="1 2">
    <name type="scientific">Leptospirillum ferriphilum (strain ML-04)</name>
    <dbReference type="NCBI Taxonomy" id="1048260"/>
    <lineage>
        <taxon>Bacteria</taxon>
        <taxon>Pseudomonadati</taxon>
        <taxon>Nitrospirota</taxon>
        <taxon>Nitrospiria</taxon>
        <taxon>Nitrospirales</taxon>
        <taxon>Nitrospiraceae</taxon>
        <taxon>Leptospirillum</taxon>
    </lineage>
</organism>
<accession>J9ZAL4</accession>
<dbReference type="SUPFAM" id="SSF160719">
    <property type="entry name" value="gpW/gp25-like"/>
    <property type="match status" value="1"/>
</dbReference>
<dbReference type="STRING" id="1048260.LFML04_0678"/>
<evidence type="ECO:0000313" key="1">
    <source>
        <dbReference type="EMBL" id="AFS52913.1"/>
    </source>
</evidence>
<name>J9ZAL4_LEPFM</name>
<dbReference type="HOGENOM" id="CLU_165905_0_0_0"/>
<dbReference type="Proteomes" id="UP000006177">
    <property type="component" value="Chromosome"/>
</dbReference>
<dbReference type="KEGG" id="lfi:LFML04_0678"/>
<dbReference type="RefSeq" id="WP_014960423.1">
    <property type="nucleotide sequence ID" value="NC_018649.1"/>
</dbReference>
<proteinExistence type="predicted"/>
<sequence length="125" mass="13186">MILTDLSAAWDGDLALDPSGDLLLADYGTGKVFQRLIRELFTNPDAYELHPDFGAGLGAWDGQTFGPSQAQALQSLILMNVLSDPDLENPEVSVSIVNPTLVSVSISYTDAVTGQPGQMSFGVGA</sequence>
<dbReference type="Gene3D" id="3.10.450.40">
    <property type="match status" value="1"/>
</dbReference>
<protein>
    <submittedName>
        <fullName evidence="1">Uncharacterized protein</fullName>
    </submittedName>
</protein>